<keyword evidence="4" id="KW-0238">DNA-binding</keyword>
<evidence type="ECO:0000259" key="6">
    <source>
        <dbReference type="Pfam" id="PF04542"/>
    </source>
</evidence>
<comment type="similarity">
    <text evidence="1">Belongs to the sigma-70 factor family. ECF subfamily.</text>
</comment>
<dbReference type="InterPro" id="IPR013249">
    <property type="entry name" value="RNA_pol_sigma70_r4_t2"/>
</dbReference>
<dbReference type="InterPro" id="IPR014284">
    <property type="entry name" value="RNA_pol_sigma-70_dom"/>
</dbReference>
<dbReference type="SUPFAM" id="SSF88946">
    <property type="entry name" value="Sigma2 domain of RNA polymerase sigma factors"/>
    <property type="match status" value="1"/>
</dbReference>
<comment type="caution">
    <text evidence="8">The sequence shown here is derived from an EMBL/GenBank/DDBJ whole genome shotgun (WGS) entry which is preliminary data.</text>
</comment>
<dbReference type="InterPro" id="IPR007627">
    <property type="entry name" value="RNA_pol_sigma70_r2"/>
</dbReference>
<dbReference type="Pfam" id="PF04542">
    <property type="entry name" value="Sigma70_r2"/>
    <property type="match status" value="1"/>
</dbReference>
<evidence type="ECO:0000259" key="7">
    <source>
        <dbReference type="Pfam" id="PF08281"/>
    </source>
</evidence>
<dbReference type="EMBL" id="BMIK01000006">
    <property type="protein sequence ID" value="GGC29361.1"/>
    <property type="molecule type" value="Genomic_DNA"/>
</dbReference>
<reference evidence="9" key="1">
    <citation type="journal article" date="2019" name="Int. J. Syst. Evol. Microbiol.">
        <title>The Global Catalogue of Microorganisms (GCM) 10K type strain sequencing project: providing services to taxonomists for standard genome sequencing and annotation.</title>
        <authorList>
            <consortium name="The Broad Institute Genomics Platform"/>
            <consortium name="The Broad Institute Genome Sequencing Center for Infectious Disease"/>
            <person name="Wu L."/>
            <person name="Ma J."/>
        </authorList>
    </citation>
    <scope>NUCLEOTIDE SEQUENCE [LARGE SCALE GENOMIC DNA]</scope>
    <source>
        <strain evidence="9">CGMCC 1.15342</strain>
    </source>
</reference>
<dbReference type="Gene3D" id="1.10.10.10">
    <property type="entry name" value="Winged helix-like DNA-binding domain superfamily/Winged helix DNA-binding domain"/>
    <property type="match status" value="1"/>
</dbReference>
<evidence type="ECO:0000256" key="3">
    <source>
        <dbReference type="ARBA" id="ARBA00023082"/>
    </source>
</evidence>
<keyword evidence="5" id="KW-0804">Transcription</keyword>
<evidence type="ECO:0000256" key="1">
    <source>
        <dbReference type="ARBA" id="ARBA00010641"/>
    </source>
</evidence>
<dbReference type="PANTHER" id="PTHR43133:SF8">
    <property type="entry name" value="RNA POLYMERASE SIGMA FACTOR HI_1459-RELATED"/>
    <property type="match status" value="1"/>
</dbReference>
<dbReference type="InterPro" id="IPR013325">
    <property type="entry name" value="RNA_pol_sigma_r2"/>
</dbReference>
<dbReference type="Gene3D" id="1.10.1740.10">
    <property type="match status" value="1"/>
</dbReference>
<dbReference type="CDD" id="cd06171">
    <property type="entry name" value="Sigma70_r4"/>
    <property type="match status" value="1"/>
</dbReference>
<dbReference type="SUPFAM" id="SSF88659">
    <property type="entry name" value="Sigma3 and sigma4 domains of RNA polymerase sigma factors"/>
    <property type="match status" value="1"/>
</dbReference>
<keyword evidence="9" id="KW-1185">Reference proteome</keyword>
<dbReference type="RefSeq" id="WP_188750516.1">
    <property type="nucleotide sequence ID" value="NZ_BMIK01000006.1"/>
</dbReference>
<dbReference type="InterPro" id="IPR013324">
    <property type="entry name" value="RNA_pol_sigma_r3/r4-like"/>
</dbReference>
<evidence type="ECO:0000256" key="2">
    <source>
        <dbReference type="ARBA" id="ARBA00023015"/>
    </source>
</evidence>
<feature type="domain" description="RNA polymerase sigma factor 70 region 4 type 2" evidence="7">
    <location>
        <begin position="116"/>
        <end position="157"/>
    </location>
</feature>
<protein>
    <submittedName>
        <fullName evidence="8">RNA polymerase subunit sigma-24</fullName>
    </submittedName>
</protein>
<proteinExistence type="inferred from homology"/>
<evidence type="ECO:0000256" key="4">
    <source>
        <dbReference type="ARBA" id="ARBA00023125"/>
    </source>
</evidence>
<dbReference type="NCBIfam" id="TIGR02937">
    <property type="entry name" value="sigma70-ECF"/>
    <property type="match status" value="1"/>
</dbReference>
<evidence type="ECO:0000313" key="9">
    <source>
        <dbReference type="Proteomes" id="UP000597338"/>
    </source>
</evidence>
<evidence type="ECO:0000313" key="8">
    <source>
        <dbReference type="EMBL" id="GGC29361.1"/>
    </source>
</evidence>
<sequence length="182" mass="21236">MTNEKQGKITATVASHKKGLLGFIRKHVSNDADAEDILQDVWYQLSAVINTRPVEQLGAWLYRVAKNRIIDKRRKKSESTWNHLADEDSEEQQFGKFTPVADDNPETAFQERMAWQQLWRALEELPPAQKNVFIWHELEHLSFAEIAEVTGEPVGKLISRKHYAVLHLRKRLKIFYDELMVK</sequence>
<gene>
    <name evidence="8" type="ORF">GCM10011386_21720</name>
</gene>
<dbReference type="Pfam" id="PF08281">
    <property type="entry name" value="Sigma70_r4_2"/>
    <property type="match status" value="1"/>
</dbReference>
<name>A0ABQ1LT25_9SPHI</name>
<keyword evidence="3" id="KW-0731">Sigma factor</keyword>
<evidence type="ECO:0000256" key="5">
    <source>
        <dbReference type="ARBA" id="ARBA00023163"/>
    </source>
</evidence>
<feature type="domain" description="RNA polymerase sigma-70 region 2" evidence="6">
    <location>
        <begin position="13"/>
        <end position="77"/>
    </location>
</feature>
<dbReference type="InterPro" id="IPR036388">
    <property type="entry name" value="WH-like_DNA-bd_sf"/>
</dbReference>
<keyword evidence="2" id="KW-0805">Transcription regulation</keyword>
<organism evidence="8 9">
    <name type="scientific">Parapedobacter defluvii</name>
    <dbReference type="NCBI Taxonomy" id="2045106"/>
    <lineage>
        <taxon>Bacteria</taxon>
        <taxon>Pseudomonadati</taxon>
        <taxon>Bacteroidota</taxon>
        <taxon>Sphingobacteriia</taxon>
        <taxon>Sphingobacteriales</taxon>
        <taxon>Sphingobacteriaceae</taxon>
        <taxon>Parapedobacter</taxon>
    </lineage>
</organism>
<accession>A0ABQ1LT25</accession>
<dbReference type="PANTHER" id="PTHR43133">
    <property type="entry name" value="RNA POLYMERASE ECF-TYPE SIGMA FACTO"/>
    <property type="match status" value="1"/>
</dbReference>
<dbReference type="Proteomes" id="UP000597338">
    <property type="component" value="Unassembled WGS sequence"/>
</dbReference>
<dbReference type="InterPro" id="IPR039425">
    <property type="entry name" value="RNA_pol_sigma-70-like"/>
</dbReference>